<evidence type="ECO:0000313" key="2">
    <source>
        <dbReference type="Proteomes" id="UP000177328"/>
    </source>
</evidence>
<gene>
    <name evidence="1" type="ORF">A3D25_00865</name>
</gene>
<organism evidence="1 2">
    <name type="scientific">Candidatus Daviesbacteria bacterium RIFCSPHIGHO2_02_FULL_43_12</name>
    <dbReference type="NCBI Taxonomy" id="1797776"/>
    <lineage>
        <taxon>Bacteria</taxon>
        <taxon>Candidatus Daviesiibacteriota</taxon>
    </lineage>
</organism>
<evidence type="ECO:0008006" key="3">
    <source>
        <dbReference type="Google" id="ProtNLM"/>
    </source>
</evidence>
<proteinExistence type="predicted"/>
<dbReference type="EMBL" id="MFDD01000001">
    <property type="protein sequence ID" value="OGE41556.1"/>
    <property type="molecule type" value="Genomic_DNA"/>
</dbReference>
<name>A0A1F5KKU6_9BACT</name>
<evidence type="ECO:0000313" key="1">
    <source>
        <dbReference type="EMBL" id="OGE41556.1"/>
    </source>
</evidence>
<protein>
    <recommendedName>
        <fullName evidence="3">TIGR00725 family protein</fullName>
    </recommendedName>
</protein>
<reference evidence="1 2" key="1">
    <citation type="journal article" date="2016" name="Nat. Commun.">
        <title>Thousands of microbial genomes shed light on interconnected biogeochemical processes in an aquifer system.</title>
        <authorList>
            <person name="Anantharaman K."/>
            <person name="Brown C.T."/>
            <person name="Hug L.A."/>
            <person name="Sharon I."/>
            <person name="Castelle C.J."/>
            <person name="Probst A.J."/>
            <person name="Thomas B.C."/>
            <person name="Singh A."/>
            <person name="Wilkins M.J."/>
            <person name="Karaoz U."/>
            <person name="Brodie E.L."/>
            <person name="Williams K.H."/>
            <person name="Hubbard S.S."/>
            <person name="Banfield J.F."/>
        </authorList>
    </citation>
    <scope>NUCLEOTIDE SEQUENCE [LARGE SCALE GENOMIC DNA]</scope>
</reference>
<dbReference type="Proteomes" id="UP000177328">
    <property type="component" value="Unassembled WGS sequence"/>
</dbReference>
<accession>A0A1F5KKU6</accession>
<sequence>MREPEPFKIGVFGSASGNLDSLFAKAAILGQALAEKKAITVVGTCMGLPYQTALAAQQAGGEVWLYPPFTSRASQERVLPQGADLSIFKKIITIPPDYELADNEAACREYRITTSTAVCNGGVIFSGGWGTAAECAALIQKGRVVGVLTGTSGLADSLKDLEARIGLKPGARLVYNPEPVSLVDQLWERLDKTNV</sequence>
<comment type="caution">
    <text evidence="1">The sequence shown here is derived from an EMBL/GenBank/DDBJ whole genome shotgun (WGS) entry which is preliminary data.</text>
</comment>
<dbReference type="Gene3D" id="3.40.50.450">
    <property type="match status" value="1"/>
</dbReference>
<dbReference type="InterPro" id="IPR041164">
    <property type="entry name" value="LDcluster4"/>
</dbReference>
<dbReference type="AlphaFoldDB" id="A0A1F5KKU6"/>
<dbReference type="SUPFAM" id="SSF102405">
    <property type="entry name" value="MCP/YpsA-like"/>
    <property type="match status" value="1"/>
</dbReference>
<dbReference type="Pfam" id="PF18306">
    <property type="entry name" value="LDcluster4"/>
    <property type="match status" value="1"/>
</dbReference>